<evidence type="ECO:0000313" key="3">
    <source>
        <dbReference type="Proteomes" id="UP000593565"/>
    </source>
</evidence>
<dbReference type="EMBL" id="JAAGNN010000001">
    <property type="protein sequence ID" value="KAF4094178.1"/>
    <property type="molecule type" value="Genomic_DNA"/>
</dbReference>
<comment type="caution">
    <text evidence="2">The sequence shown here is derived from an EMBL/GenBank/DDBJ whole genome shotgun (WGS) entry which is preliminary data.</text>
</comment>
<reference evidence="2 3" key="1">
    <citation type="submission" date="2020-02" db="EMBL/GenBank/DDBJ databases">
        <title>A chromosome-scale genome assembly of the black bullhead catfish (Ameiurus melas).</title>
        <authorList>
            <person name="Wen M."/>
            <person name="Zham M."/>
            <person name="Cabau C."/>
            <person name="Klopp C."/>
            <person name="Donnadieu C."/>
            <person name="Roques C."/>
            <person name="Bouchez O."/>
            <person name="Lampietro C."/>
            <person name="Jouanno E."/>
            <person name="Herpin A."/>
            <person name="Louis A."/>
            <person name="Berthelot C."/>
            <person name="Parey E."/>
            <person name="Roest-Crollius H."/>
            <person name="Braasch I."/>
            <person name="Postlethwait J."/>
            <person name="Robinson-Rechavi M."/>
            <person name="Echchiki A."/>
            <person name="Begum T."/>
            <person name="Montfort J."/>
            <person name="Schartl M."/>
            <person name="Bobe J."/>
            <person name="Guiguen Y."/>
        </authorList>
    </citation>
    <scope>NUCLEOTIDE SEQUENCE [LARGE SCALE GENOMIC DNA]</scope>
    <source>
        <strain evidence="2">M_S1</strain>
        <tissue evidence="2">Blood</tissue>
    </source>
</reference>
<protein>
    <submittedName>
        <fullName evidence="2">Uncharacterized protein</fullName>
    </submittedName>
</protein>
<sequence length="188" mass="21232">MRTGNRFSSGAYPSPGNRGHKASWTGFQPIAGRVEPSPDLIERVLCFPRRDESHALITPNCHFKQHREQKCFHRNQAGSFQTEHAASGSSLRDHSAPVGDALQNAPERRAGIQSKKRTGVISRNVLYFPVHACFTALVSSKMMYNKDVYLYTTGEKKLVRRVTWDRLDKSDADVSSGYFRMYKHSQAS</sequence>
<organism evidence="2 3">
    <name type="scientific">Ameiurus melas</name>
    <name type="common">Black bullhead</name>
    <name type="synonym">Silurus melas</name>
    <dbReference type="NCBI Taxonomy" id="219545"/>
    <lineage>
        <taxon>Eukaryota</taxon>
        <taxon>Metazoa</taxon>
        <taxon>Chordata</taxon>
        <taxon>Craniata</taxon>
        <taxon>Vertebrata</taxon>
        <taxon>Euteleostomi</taxon>
        <taxon>Actinopterygii</taxon>
        <taxon>Neopterygii</taxon>
        <taxon>Teleostei</taxon>
        <taxon>Ostariophysi</taxon>
        <taxon>Siluriformes</taxon>
        <taxon>Ictaluridae</taxon>
        <taxon>Ameiurus</taxon>
    </lineage>
</organism>
<gene>
    <name evidence="2" type="ORF">AMELA_G00009950</name>
</gene>
<evidence type="ECO:0000256" key="1">
    <source>
        <dbReference type="SAM" id="MobiDB-lite"/>
    </source>
</evidence>
<dbReference type="AlphaFoldDB" id="A0A7J6BKK5"/>
<accession>A0A7J6BKK5</accession>
<keyword evidence="3" id="KW-1185">Reference proteome</keyword>
<evidence type="ECO:0000313" key="2">
    <source>
        <dbReference type="EMBL" id="KAF4094178.1"/>
    </source>
</evidence>
<dbReference type="Proteomes" id="UP000593565">
    <property type="component" value="Unassembled WGS sequence"/>
</dbReference>
<name>A0A7J6BKK5_AMEME</name>
<feature type="region of interest" description="Disordered" evidence="1">
    <location>
        <begin position="82"/>
        <end position="114"/>
    </location>
</feature>
<proteinExistence type="predicted"/>
<feature type="region of interest" description="Disordered" evidence="1">
    <location>
        <begin position="1"/>
        <end position="24"/>
    </location>
</feature>